<dbReference type="STRING" id="2018661.A0A2A2KWV6"/>
<name>A0A2A2KWV6_9BILA</name>
<keyword evidence="8" id="KW-1185">Reference proteome</keyword>
<keyword evidence="3" id="KW-0804">Transcription</keyword>
<evidence type="ECO:0000256" key="2">
    <source>
        <dbReference type="ARBA" id="ARBA00023015"/>
    </source>
</evidence>
<dbReference type="InterPro" id="IPR000040">
    <property type="entry name" value="AML1_Runt"/>
</dbReference>
<evidence type="ECO:0000313" key="8">
    <source>
        <dbReference type="Proteomes" id="UP000218231"/>
    </source>
</evidence>
<organism evidence="7 8">
    <name type="scientific">Diploscapter pachys</name>
    <dbReference type="NCBI Taxonomy" id="2018661"/>
    <lineage>
        <taxon>Eukaryota</taxon>
        <taxon>Metazoa</taxon>
        <taxon>Ecdysozoa</taxon>
        <taxon>Nematoda</taxon>
        <taxon>Chromadorea</taxon>
        <taxon>Rhabditida</taxon>
        <taxon>Rhabditina</taxon>
        <taxon>Rhabditomorpha</taxon>
        <taxon>Rhabditoidea</taxon>
        <taxon>Rhabditidae</taxon>
        <taxon>Diploscapter</taxon>
    </lineage>
</organism>
<evidence type="ECO:0000256" key="1">
    <source>
        <dbReference type="ARBA" id="ARBA00004123"/>
    </source>
</evidence>
<evidence type="ECO:0000256" key="4">
    <source>
        <dbReference type="ARBA" id="ARBA00023242"/>
    </source>
</evidence>
<comment type="caution">
    <text evidence="7">The sequence shown here is derived from an EMBL/GenBank/DDBJ whole genome shotgun (WGS) entry which is preliminary data.</text>
</comment>
<dbReference type="Proteomes" id="UP000218231">
    <property type="component" value="Unassembled WGS sequence"/>
</dbReference>
<accession>A0A2A2KWV6</accession>
<dbReference type="SUPFAM" id="SSF49417">
    <property type="entry name" value="p53-like transcription factors"/>
    <property type="match status" value="1"/>
</dbReference>
<sequence length="281" mass="30721">MNNGSIQITSPTVFECLRMFKPPYDQKLQKTMSPDVLCSVLPEHWRSNKSLQHPFIVIVLTQVPDNTLVTVAAGNEETPCGEVRNAEAHVHKQVAKFNDLRFVGKSGRGKSFNLTITVHSKPMIVAIVPKAIKVTVDGPREARNPKTAMERKRSHATSQLNPLGLCNAPITLNTLNLNPALIQYSFPSAAAPLLYPSDFLAAASCSPLLAMPHLLTNYLSSPIINIPISVPTITTSPVITPTDSVIMKIDSDESDSKRSRTESIITSNSESPSSIWRPFKA</sequence>
<dbReference type="PANTHER" id="PTHR11950">
    <property type="entry name" value="RUNT RELATED"/>
    <property type="match status" value="1"/>
</dbReference>
<feature type="domain" description="Runt" evidence="6">
    <location>
        <begin position="16"/>
        <end position="144"/>
    </location>
</feature>
<reference evidence="7 8" key="1">
    <citation type="journal article" date="2017" name="Curr. Biol.">
        <title>Genome architecture and evolution of a unichromosomal asexual nematode.</title>
        <authorList>
            <person name="Fradin H."/>
            <person name="Zegar C."/>
            <person name="Gutwein M."/>
            <person name="Lucas J."/>
            <person name="Kovtun M."/>
            <person name="Corcoran D."/>
            <person name="Baugh L.R."/>
            <person name="Kiontke K."/>
            <person name="Gunsalus K."/>
            <person name="Fitch D.H."/>
            <person name="Piano F."/>
        </authorList>
    </citation>
    <scope>NUCLEOTIDE SEQUENCE [LARGE SCALE GENOMIC DNA]</scope>
    <source>
        <strain evidence="7">PF1309</strain>
    </source>
</reference>
<comment type="subcellular location">
    <subcellularLocation>
        <location evidence="1">Nucleus</location>
    </subcellularLocation>
</comment>
<dbReference type="InterPro" id="IPR008967">
    <property type="entry name" value="p53-like_TF_DNA-bd_sf"/>
</dbReference>
<keyword evidence="2" id="KW-0805">Transcription regulation</keyword>
<gene>
    <name evidence="7" type="ORF">WR25_15183</name>
</gene>
<dbReference type="PRINTS" id="PR00967">
    <property type="entry name" value="ONCOGENEAML1"/>
</dbReference>
<dbReference type="PROSITE" id="PS51062">
    <property type="entry name" value="RUNT"/>
    <property type="match status" value="1"/>
</dbReference>
<dbReference type="InterPro" id="IPR012346">
    <property type="entry name" value="p53/RUNT-type_TF_DNA-bd_sf"/>
</dbReference>
<keyword evidence="4" id="KW-0539">Nucleus</keyword>
<evidence type="ECO:0000313" key="7">
    <source>
        <dbReference type="EMBL" id="PAV78420.1"/>
    </source>
</evidence>
<dbReference type="AlphaFoldDB" id="A0A2A2KWV6"/>
<dbReference type="GO" id="GO:0000978">
    <property type="term" value="F:RNA polymerase II cis-regulatory region sequence-specific DNA binding"/>
    <property type="evidence" value="ECO:0007669"/>
    <property type="project" value="TreeGrafter"/>
</dbReference>
<feature type="compositionally biased region" description="Low complexity" evidence="5">
    <location>
        <begin position="262"/>
        <end position="274"/>
    </location>
</feature>
<evidence type="ECO:0000256" key="3">
    <source>
        <dbReference type="ARBA" id="ARBA00023163"/>
    </source>
</evidence>
<dbReference type="Gene3D" id="2.60.40.720">
    <property type="match status" value="1"/>
</dbReference>
<evidence type="ECO:0000259" key="6">
    <source>
        <dbReference type="PROSITE" id="PS51062"/>
    </source>
</evidence>
<feature type="region of interest" description="Disordered" evidence="5">
    <location>
        <begin position="251"/>
        <end position="281"/>
    </location>
</feature>
<dbReference type="GO" id="GO:0005634">
    <property type="term" value="C:nucleus"/>
    <property type="evidence" value="ECO:0007669"/>
    <property type="project" value="UniProtKB-SubCell"/>
</dbReference>
<protein>
    <recommendedName>
        <fullName evidence="6">Runt domain-containing protein</fullName>
    </recommendedName>
</protein>
<dbReference type="GO" id="GO:0000981">
    <property type="term" value="F:DNA-binding transcription factor activity, RNA polymerase II-specific"/>
    <property type="evidence" value="ECO:0007669"/>
    <property type="project" value="TreeGrafter"/>
</dbReference>
<dbReference type="EMBL" id="LIAE01007565">
    <property type="protein sequence ID" value="PAV78420.1"/>
    <property type="molecule type" value="Genomic_DNA"/>
</dbReference>
<dbReference type="OrthoDB" id="10029800at2759"/>
<dbReference type="GO" id="GO:0005524">
    <property type="term" value="F:ATP binding"/>
    <property type="evidence" value="ECO:0007669"/>
    <property type="project" value="InterPro"/>
</dbReference>
<evidence type="ECO:0000256" key="5">
    <source>
        <dbReference type="SAM" id="MobiDB-lite"/>
    </source>
</evidence>
<dbReference type="Pfam" id="PF00853">
    <property type="entry name" value="Runt"/>
    <property type="match status" value="1"/>
</dbReference>
<dbReference type="PANTHER" id="PTHR11950:SF31">
    <property type="entry name" value="SEGMENTATION PROTEIN RUNT"/>
    <property type="match status" value="1"/>
</dbReference>
<proteinExistence type="predicted"/>
<feature type="compositionally biased region" description="Basic and acidic residues" evidence="5">
    <location>
        <begin position="251"/>
        <end position="261"/>
    </location>
</feature>
<dbReference type="InterPro" id="IPR013524">
    <property type="entry name" value="Runt_dom"/>
</dbReference>